<name>A0A1J3J657_NOCCA</name>
<dbReference type="Gene3D" id="2.170.150.80">
    <property type="entry name" value="NAC domain"/>
    <property type="match status" value="1"/>
</dbReference>
<dbReference type="SUPFAM" id="SSF101941">
    <property type="entry name" value="NAC domain"/>
    <property type="match status" value="1"/>
</dbReference>
<evidence type="ECO:0000256" key="2">
    <source>
        <dbReference type="ARBA" id="ARBA00023125"/>
    </source>
</evidence>
<dbReference type="GO" id="GO:0003677">
    <property type="term" value="F:DNA binding"/>
    <property type="evidence" value="ECO:0007669"/>
    <property type="project" value="UniProtKB-KW"/>
</dbReference>
<feature type="compositionally biased region" description="Acidic residues" evidence="5">
    <location>
        <begin position="129"/>
        <end position="142"/>
    </location>
</feature>
<keyword evidence="1" id="KW-0805">Transcription regulation</keyword>
<keyword evidence="4" id="KW-0539">Nucleus</keyword>
<evidence type="ECO:0000313" key="7">
    <source>
        <dbReference type="EMBL" id="JAU87340.1"/>
    </source>
</evidence>
<evidence type="ECO:0000259" key="6">
    <source>
        <dbReference type="PROSITE" id="PS51005"/>
    </source>
</evidence>
<reference evidence="7" key="1">
    <citation type="submission" date="2016-07" db="EMBL/GenBank/DDBJ databases">
        <title>De novo transcriptome assembly of four accessions of the metal hyperaccumulator plant Noccaea caerulescens.</title>
        <authorList>
            <person name="Blande D."/>
            <person name="Halimaa P."/>
            <person name="Tervahauta A.I."/>
            <person name="Aarts M.G."/>
            <person name="Karenlampi S.O."/>
        </authorList>
    </citation>
    <scope>NUCLEOTIDE SEQUENCE</scope>
</reference>
<accession>A0A1J3J657</accession>
<dbReference type="InterPro" id="IPR036093">
    <property type="entry name" value="NAC_dom_sf"/>
</dbReference>
<evidence type="ECO:0000256" key="5">
    <source>
        <dbReference type="SAM" id="MobiDB-lite"/>
    </source>
</evidence>
<dbReference type="GO" id="GO:0006355">
    <property type="term" value="P:regulation of DNA-templated transcription"/>
    <property type="evidence" value="ECO:0007669"/>
    <property type="project" value="InterPro"/>
</dbReference>
<proteinExistence type="predicted"/>
<feature type="domain" description="NAC" evidence="6">
    <location>
        <begin position="1"/>
        <end position="115"/>
    </location>
</feature>
<organism evidence="7">
    <name type="scientific">Noccaea caerulescens</name>
    <name type="common">Alpine penny-cress</name>
    <name type="synonym">Thlaspi caerulescens</name>
    <dbReference type="NCBI Taxonomy" id="107243"/>
    <lineage>
        <taxon>Eukaryota</taxon>
        <taxon>Viridiplantae</taxon>
        <taxon>Streptophyta</taxon>
        <taxon>Embryophyta</taxon>
        <taxon>Tracheophyta</taxon>
        <taxon>Spermatophyta</taxon>
        <taxon>Magnoliopsida</taxon>
        <taxon>eudicotyledons</taxon>
        <taxon>Gunneridae</taxon>
        <taxon>Pentapetalae</taxon>
        <taxon>rosids</taxon>
        <taxon>malvids</taxon>
        <taxon>Brassicales</taxon>
        <taxon>Brassicaceae</taxon>
        <taxon>Coluteocarpeae</taxon>
        <taxon>Noccaea</taxon>
    </lineage>
</organism>
<dbReference type="EMBL" id="GEVM01018598">
    <property type="protein sequence ID" value="JAU87340.1"/>
    <property type="molecule type" value="Transcribed_RNA"/>
</dbReference>
<sequence length="165" mass="19193">MILNSVSGYPEEEHYYFYCRKRKDQVTTINSQNLWTPIREATNVLDRKNNDALVGIKLRFTLVEHEEEEEEEEESHDILLSDGEEPPKYNWFLDEISLPETIAETDWVLCHIFRTNIKPEFVDLPIIESESEEDEEEAEESVSAESLDLLREKNGNVLPPSPSPP</sequence>
<protein>
    <recommendedName>
        <fullName evidence="6">NAC domain-containing protein</fullName>
    </recommendedName>
</protein>
<evidence type="ECO:0000256" key="1">
    <source>
        <dbReference type="ARBA" id="ARBA00023015"/>
    </source>
</evidence>
<dbReference type="AlphaFoldDB" id="A0A1J3J657"/>
<dbReference type="PROSITE" id="PS51005">
    <property type="entry name" value="NAC"/>
    <property type="match status" value="1"/>
</dbReference>
<feature type="region of interest" description="Disordered" evidence="5">
    <location>
        <begin position="127"/>
        <end position="165"/>
    </location>
</feature>
<evidence type="ECO:0000256" key="4">
    <source>
        <dbReference type="ARBA" id="ARBA00023242"/>
    </source>
</evidence>
<gene>
    <name evidence="7" type="ORF">MP_TR20551_c0_g1_i1_g.58422</name>
</gene>
<evidence type="ECO:0000256" key="3">
    <source>
        <dbReference type="ARBA" id="ARBA00023163"/>
    </source>
</evidence>
<keyword evidence="3" id="KW-0804">Transcription</keyword>
<dbReference type="InterPro" id="IPR003441">
    <property type="entry name" value="NAC-dom"/>
</dbReference>
<keyword evidence="2" id="KW-0238">DNA-binding</keyword>